<evidence type="ECO:0000313" key="4">
    <source>
        <dbReference type="EMBL" id="MBD0824455.1"/>
    </source>
</evidence>
<dbReference type="RefSeq" id="WP_188223754.1">
    <property type="nucleotide sequence ID" value="NZ_JACVXD010000005.1"/>
</dbReference>
<feature type="coiled-coil region" evidence="3">
    <location>
        <begin position="106"/>
        <end position="133"/>
    </location>
</feature>
<keyword evidence="2" id="KW-0238">DNA-binding</keyword>
<evidence type="ECO:0000313" key="5">
    <source>
        <dbReference type="Proteomes" id="UP000621516"/>
    </source>
</evidence>
<dbReference type="AlphaFoldDB" id="A0A8J6U4W4"/>
<reference evidence="4 5" key="1">
    <citation type="journal article" date="2018" name="J. Microbiol.">
        <title>Aestuariibaculum marinum sp. nov., a marine bacterium isolated from seawater in South Korea.</title>
        <authorList>
            <person name="Choi J."/>
            <person name="Lee D."/>
            <person name="Jang J.H."/>
            <person name="Cha S."/>
            <person name="Seo T."/>
        </authorList>
    </citation>
    <scope>NUCLEOTIDE SEQUENCE [LARGE SCALE GENOMIC DNA]</scope>
    <source>
        <strain evidence="4 5">IP7</strain>
    </source>
</reference>
<dbReference type="GO" id="GO:0009307">
    <property type="term" value="P:DNA restriction-modification system"/>
    <property type="evidence" value="ECO:0007669"/>
    <property type="project" value="UniProtKB-KW"/>
</dbReference>
<keyword evidence="5" id="KW-1185">Reference proteome</keyword>
<accession>A0A8J6U4W4</accession>
<evidence type="ECO:0000256" key="1">
    <source>
        <dbReference type="ARBA" id="ARBA00022747"/>
    </source>
</evidence>
<dbReference type="InterPro" id="IPR054223">
    <property type="entry name" value="DUF6943"/>
</dbReference>
<dbReference type="Pfam" id="PF22105">
    <property type="entry name" value="DUF6943"/>
    <property type="match status" value="1"/>
</dbReference>
<dbReference type="SUPFAM" id="SSF116734">
    <property type="entry name" value="DNA methylase specificity domain"/>
    <property type="match status" value="1"/>
</dbReference>
<dbReference type="Gene3D" id="3.90.220.20">
    <property type="entry name" value="DNA methylase specificity domains"/>
    <property type="match status" value="1"/>
</dbReference>
<gene>
    <name evidence="4" type="ORF">ICJ85_10550</name>
</gene>
<evidence type="ECO:0000256" key="3">
    <source>
        <dbReference type="SAM" id="Coils"/>
    </source>
</evidence>
<dbReference type="InterPro" id="IPR044946">
    <property type="entry name" value="Restrct_endonuc_typeI_TRD_sf"/>
</dbReference>
<dbReference type="Gene3D" id="1.10.287.1120">
    <property type="entry name" value="Bipartite methylase S protein"/>
    <property type="match status" value="1"/>
</dbReference>
<dbReference type="EMBL" id="JACVXD010000005">
    <property type="protein sequence ID" value="MBD0824455.1"/>
    <property type="molecule type" value="Genomic_DNA"/>
</dbReference>
<name>A0A8J6U4W4_9FLAO</name>
<evidence type="ECO:0008006" key="6">
    <source>
        <dbReference type="Google" id="ProtNLM"/>
    </source>
</evidence>
<dbReference type="Proteomes" id="UP000621516">
    <property type="component" value="Unassembled WGS sequence"/>
</dbReference>
<sequence>MLYFEIKTHRPGITYEKPHFFILNKGQNSGRPMCIPCPNCFVVITKNEADKTTLFYLTMILQQGQYFAYYLKGSVIPFITINDCKRTMLSLSNHNPEDLKKRIKAIQLIAQNEEALKQNLNKLKQLKQAFINASLKCNIK</sequence>
<comment type="caution">
    <text evidence="4">The sequence shown here is derived from an EMBL/GenBank/DDBJ whole genome shotgun (WGS) entry which is preliminary data.</text>
</comment>
<proteinExistence type="predicted"/>
<protein>
    <recommendedName>
        <fullName evidence="6">Type I restriction modification DNA specificity domain-containing protein</fullName>
    </recommendedName>
</protein>
<keyword evidence="3" id="KW-0175">Coiled coil</keyword>
<evidence type="ECO:0000256" key="2">
    <source>
        <dbReference type="ARBA" id="ARBA00023125"/>
    </source>
</evidence>
<dbReference type="GO" id="GO:0003677">
    <property type="term" value="F:DNA binding"/>
    <property type="evidence" value="ECO:0007669"/>
    <property type="project" value="UniProtKB-KW"/>
</dbReference>
<organism evidence="4 5">
    <name type="scientific">Aestuariibaculum marinum</name>
    <dbReference type="NCBI Taxonomy" id="2683592"/>
    <lineage>
        <taxon>Bacteria</taxon>
        <taxon>Pseudomonadati</taxon>
        <taxon>Bacteroidota</taxon>
        <taxon>Flavobacteriia</taxon>
        <taxon>Flavobacteriales</taxon>
        <taxon>Flavobacteriaceae</taxon>
    </lineage>
</organism>
<keyword evidence="1" id="KW-0680">Restriction system</keyword>